<keyword evidence="3 5" id="KW-0067">ATP-binding</keyword>
<dbReference type="Pfam" id="PF00493">
    <property type="entry name" value="MCM"/>
    <property type="match status" value="1"/>
</dbReference>
<dbReference type="Pfam" id="PF17207">
    <property type="entry name" value="MCM_OB"/>
    <property type="match status" value="1"/>
</dbReference>
<evidence type="ECO:0000256" key="1">
    <source>
        <dbReference type="ARBA" id="ARBA00012551"/>
    </source>
</evidence>
<organism evidence="8 9">
    <name type="scientific">Smittium culicis</name>
    <dbReference type="NCBI Taxonomy" id="133412"/>
    <lineage>
        <taxon>Eukaryota</taxon>
        <taxon>Fungi</taxon>
        <taxon>Fungi incertae sedis</taxon>
        <taxon>Zoopagomycota</taxon>
        <taxon>Kickxellomycotina</taxon>
        <taxon>Harpellomycetes</taxon>
        <taxon>Harpellales</taxon>
        <taxon>Legeriomycetaceae</taxon>
        <taxon>Smittium</taxon>
    </lineage>
</organism>
<dbReference type="GO" id="GO:0006279">
    <property type="term" value="P:premeiotic DNA replication"/>
    <property type="evidence" value="ECO:0007669"/>
    <property type="project" value="UniProtKB-ARBA"/>
</dbReference>
<accession>A0A1R1YFL4</accession>
<evidence type="ECO:0000256" key="6">
    <source>
        <dbReference type="SAM" id="MobiDB-lite"/>
    </source>
</evidence>
<dbReference type="GO" id="GO:0000724">
    <property type="term" value="P:double-strand break repair via homologous recombination"/>
    <property type="evidence" value="ECO:0007669"/>
    <property type="project" value="TreeGrafter"/>
</dbReference>
<dbReference type="GO" id="GO:0003697">
    <property type="term" value="F:single-stranded DNA binding"/>
    <property type="evidence" value="ECO:0007669"/>
    <property type="project" value="TreeGrafter"/>
</dbReference>
<evidence type="ECO:0000256" key="2">
    <source>
        <dbReference type="ARBA" id="ARBA00022741"/>
    </source>
</evidence>
<dbReference type="GO" id="GO:0016787">
    <property type="term" value="F:hydrolase activity"/>
    <property type="evidence" value="ECO:0007669"/>
    <property type="project" value="UniProtKB-KW"/>
</dbReference>
<dbReference type="Proteomes" id="UP000187429">
    <property type="component" value="Unassembled WGS sequence"/>
</dbReference>
<dbReference type="InterPro" id="IPR031327">
    <property type="entry name" value="MCM"/>
</dbReference>
<name>A0A1R1YFL4_9FUNG</name>
<dbReference type="GO" id="GO:0017116">
    <property type="term" value="F:single-stranded DNA helicase activity"/>
    <property type="evidence" value="ECO:0007669"/>
    <property type="project" value="TreeGrafter"/>
</dbReference>
<evidence type="ECO:0000313" key="9">
    <source>
        <dbReference type="Proteomes" id="UP000187429"/>
    </source>
</evidence>
<feature type="compositionally biased region" description="Polar residues" evidence="6">
    <location>
        <begin position="375"/>
        <end position="410"/>
    </location>
</feature>
<dbReference type="AlphaFoldDB" id="A0A1R1YFL4"/>
<dbReference type="PANTHER" id="PTHR11630">
    <property type="entry name" value="DNA REPLICATION LICENSING FACTOR MCM FAMILY MEMBER"/>
    <property type="match status" value="1"/>
</dbReference>
<dbReference type="EC" id="3.6.4.12" evidence="1"/>
<keyword evidence="8" id="KW-0347">Helicase</keyword>
<dbReference type="SMART" id="SM00382">
    <property type="entry name" value="AAA"/>
    <property type="match status" value="1"/>
</dbReference>
<feature type="domain" description="MCM C-terminal AAA(+) ATPase" evidence="7">
    <location>
        <begin position="159"/>
        <end position="362"/>
    </location>
</feature>
<dbReference type="InterPro" id="IPR012340">
    <property type="entry name" value="NA-bd_OB-fold"/>
</dbReference>
<dbReference type="PANTHER" id="PTHR11630:SF48">
    <property type="entry name" value="DNA HELICASE MCM9"/>
    <property type="match status" value="1"/>
</dbReference>
<dbReference type="GO" id="GO:0005656">
    <property type="term" value="C:nuclear pre-replicative complex"/>
    <property type="evidence" value="ECO:0007669"/>
    <property type="project" value="UniProtKB-ARBA"/>
</dbReference>
<dbReference type="PRINTS" id="PR01657">
    <property type="entry name" value="MCMFAMILY"/>
</dbReference>
<dbReference type="InterPro" id="IPR001208">
    <property type="entry name" value="MCM_dom"/>
</dbReference>
<dbReference type="SMART" id="SM00350">
    <property type="entry name" value="MCM"/>
    <property type="match status" value="1"/>
</dbReference>
<keyword evidence="4 5" id="KW-0238">DNA-binding</keyword>
<dbReference type="InterPro" id="IPR018525">
    <property type="entry name" value="MCM_CS"/>
</dbReference>
<evidence type="ECO:0000313" key="8">
    <source>
        <dbReference type="EMBL" id="OMJ25689.1"/>
    </source>
</evidence>
<dbReference type="SUPFAM" id="SSF50249">
    <property type="entry name" value="Nucleic acid-binding proteins"/>
    <property type="match status" value="1"/>
</dbReference>
<keyword evidence="9" id="KW-1185">Reference proteome</keyword>
<keyword evidence="8" id="KW-0378">Hydrolase</keyword>
<gene>
    <name evidence="8" type="ORF">AYI69_g4210</name>
</gene>
<feature type="region of interest" description="Disordered" evidence="6">
    <location>
        <begin position="369"/>
        <end position="410"/>
    </location>
</feature>
<evidence type="ECO:0000256" key="5">
    <source>
        <dbReference type="RuleBase" id="RU004070"/>
    </source>
</evidence>
<dbReference type="GO" id="GO:0043596">
    <property type="term" value="C:nuclear replication fork"/>
    <property type="evidence" value="ECO:0007669"/>
    <property type="project" value="UniProtKB-ARBA"/>
</dbReference>
<comment type="caution">
    <text evidence="8">The sequence shown here is derived from an EMBL/GenBank/DDBJ whole genome shotgun (WGS) entry which is preliminary data.</text>
</comment>
<dbReference type="InterPro" id="IPR027417">
    <property type="entry name" value="P-loop_NTPase"/>
</dbReference>
<evidence type="ECO:0000259" key="7">
    <source>
        <dbReference type="PROSITE" id="PS50051"/>
    </source>
</evidence>
<comment type="similarity">
    <text evidence="5">Belongs to the MCM family.</text>
</comment>
<dbReference type="InterPro" id="IPR033762">
    <property type="entry name" value="MCM_OB"/>
</dbReference>
<evidence type="ECO:0000256" key="4">
    <source>
        <dbReference type="ARBA" id="ARBA00023125"/>
    </source>
</evidence>
<dbReference type="GO" id="GO:0042555">
    <property type="term" value="C:MCM complex"/>
    <property type="evidence" value="ECO:0007669"/>
    <property type="project" value="UniProtKB-ARBA"/>
</dbReference>
<dbReference type="GO" id="GO:0005524">
    <property type="term" value="F:ATP binding"/>
    <property type="evidence" value="ECO:0007669"/>
    <property type="project" value="UniProtKB-KW"/>
</dbReference>
<protein>
    <recommendedName>
        <fullName evidence="1">DNA helicase</fullName>
        <ecNumber evidence="1">3.6.4.12</ecNumber>
    </recommendedName>
</protein>
<dbReference type="EMBL" id="LSSM01001597">
    <property type="protein sequence ID" value="OMJ25689.1"/>
    <property type="molecule type" value="Genomic_DNA"/>
</dbReference>
<dbReference type="InterPro" id="IPR041562">
    <property type="entry name" value="MCM_lid"/>
</dbReference>
<dbReference type="Pfam" id="PF17855">
    <property type="entry name" value="MCM_lid"/>
    <property type="match status" value="1"/>
</dbReference>
<reference evidence="9" key="1">
    <citation type="submission" date="2017-01" db="EMBL/GenBank/DDBJ databases">
        <authorList>
            <person name="Wang Y."/>
            <person name="White M."/>
            <person name="Kvist S."/>
            <person name="Moncalvo J.-M."/>
        </authorList>
    </citation>
    <scope>NUCLEOTIDE SEQUENCE [LARGE SCALE GENOMIC DNA]</scope>
    <source>
        <strain evidence="9">ID-206-W2</strain>
    </source>
</reference>
<dbReference type="OrthoDB" id="6274823at2759"/>
<sequence length="579" mass="64619">MYLRMGTNKMMETKRIYRCSKCNKDIEVEAEIEQYNYIPKPIRCTASSENCDGKGFTPTPIQEQPNKLMIGSIPRSISVILQRDLVDIAKSGDQVTIVGTTIRRWRPLIENSRPEISLCIIANSIVVHNSQDQFFGVTTEMKKFFINHWYQYRDDTIAGRDLIISSFCPQVYGLYIVKLAVLLILIGGVKKQDETGLKVRGEAHMLLVGDPGTAKSQFLNYAARISPRSVLTTGVGSTSAGLTVAAVKDGGEWMLEAGALVLADRGICCIDEFNSIRESEKIAVHEAMEQQSVSGAKAGMIINLNARCSILAATNPKGKYDSEQSITVNVALASPLLSRFDIVLILLDSQNEAWDRRVSSFILNEEERGFDENTESQPVLQTQQQVPETPTKSSGPTGSQALNGTNLNKINQNERINKSLGDTISSTPAQKNASKFSFVQLQQYIAWVKNQFSPVSTRESEMILTRYYQLQRKRDTRSAARTTIRLLESLIRISQAHAKLMARDKVTKVDAIVTVMIMEASLMSSGPIFSKSDTNTLPEEENVINLADALHTVFPENPNKEYKRFEKKILQMLDLQSEI</sequence>
<dbReference type="PROSITE" id="PS50051">
    <property type="entry name" value="MCM_2"/>
    <property type="match status" value="1"/>
</dbReference>
<dbReference type="SUPFAM" id="SSF52540">
    <property type="entry name" value="P-loop containing nucleoside triphosphate hydrolases"/>
    <property type="match status" value="1"/>
</dbReference>
<evidence type="ECO:0000256" key="3">
    <source>
        <dbReference type="ARBA" id="ARBA00022840"/>
    </source>
</evidence>
<dbReference type="PROSITE" id="PS00847">
    <property type="entry name" value="MCM_1"/>
    <property type="match status" value="1"/>
</dbReference>
<dbReference type="Gene3D" id="2.40.50.140">
    <property type="entry name" value="Nucleic acid-binding proteins"/>
    <property type="match status" value="1"/>
</dbReference>
<proteinExistence type="inferred from homology"/>
<dbReference type="Gene3D" id="3.40.50.300">
    <property type="entry name" value="P-loop containing nucleotide triphosphate hydrolases"/>
    <property type="match status" value="1"/>
</dbReference>
<dbReference type="InterPro" id="IPR003593">
    <property type="entry name" value="AAA+_ATPase"/>
</dbReference>
<dbReference type="GO" id="GO:0031261">
    <property type="term" value="C:DNA replication preinitiation complex"/>
    <property type="evidence" value="ECO:0007669"/>
    <property type="project" value="UniProtKB-ARBA"/>
</dbReference>
<keyword evidence="2 5" id="KW-0547">Nucleotide-binding</keyword>